<comment type="cofactor">
    <cofactor evidence="1">
        <name>Ca(2+)</name>
        <dbReference type="ChEBI" id="CHEBI:29108"/>
    </cofactor>
</comment>
<dbReference type="RefSeq" id="WP_245794118.1">
    <property type="nucleotide sequence ID" value="NZ_FPKR01000002.1"/>
</dbReference>
<dbReference type="GO" id="GO:0018114">
    <property type="term" value="F:threonine racemase activity"/>
    <property type="evidence" value="ECO:0007669"/>
    <property type="project" value="TreeGrafter"/>
</dbReference>
<dbReference type="GO" id="GO:0030378">
    <property type="term" value="F:serine racemase activity"/>
    <property type="evidence" value="ECO:0007669"/>
    <property type="project" value="TreeGrafter"/>
</dbReference>
<dbReference type="GO" id="GO:0003941">
    <property type="term" value="F:L-serine ammonia-lyase activity"/>
    <property type="evidence" value="ECO:0007669"/>
    <property type="project" value="TreeGrafter"/>
</dbReference>
<gene>
    <name evidence="12" type="ORF">SAMN02745887_00629</name>
</gene>
<dbReference type="InterPro" id="IPR036052">
    <property type="entry name" value="TrpB-like_PALP_sf"/>
</dbReference>
<evidence type="ECO:0000256" key="4">
    <source>
        <dbReference type="ARBA" id="ARBA00001946"/>
    </source>
</evidence>
<dbReference type="GO" id="GO:0005524">
    <property type="term" value="F:ATP binding"/>
    <property type="evidence" value="ECO:0007669"/>
    <property type="project" value="TreeGrafter"/>
</dbReference>
<dbReference type="AlphaFoldDB" id="A0A1K2H8S2"/>
<keyword evidence="13" id="KW-1185">Reference proteome</keyword>
<reference evidence="12 13" key="1">
    <citation type="submission" date="2016-11" db="EMBL/GenBank/DDBJ databases">
        <authorList>
            <person name="Jaros S."/>
            <person name="Januszkiewicz K."/>
            <person name="Wedrychowicz H."/>
        </authorList>
    </citation>
    <scope>NUCLEOTIDE SEQUENCE [LARGE SCALE GENOMIC DNA]</scope>
    <source>
        <strain evidence="12 13">DSM 18899</strain>
    </source>
</reference>
<evidence type="ECO:0000313" key="13">
    <source>
        <dbReference type="Proteomes" id="UP000186513"/>
    </source>
</evidence>
<sequence>MNASASPMLAIDYAAICAAQARIATRVQRTPALHSPLLDAHCGAQVFLKCENLQHSGAFKLRGAFNTLLQFSPAQRAAGVVAFSSGNHAQAIALAARELGMRAVIVMPNDAPPAKLAATRAYGGEVLLYDRYREDREAICRELARAQGLTLVPPYDHPLVMAGQGTLAKELFEQCGELDVLLSPLGGGGLLSGCAVAAQALSPACRVVGVEPAAGNDGQLSLQRGERVRIATPRTVADGAQTQQLGELTFAVIRRHVAEIRTVDDAALLDALRFAARQLKLVLEPTGCLGLAALLSQPDAWRGLRVGVVLSGGNVDPAQLAGYLAAA</sequence>
<feature type="domain" description="Tryptophan synthase beta chain-like PALP" evidence="11">
    <location>
        <begin position="26"/>
        <end position="312"/>
    </location>
</feature>
<evidence type="ECO:0000313" key="12">
    <source>
        <dbReference type="EMBL" id="SFZ72439.1"/>
    </source>
</evidence>
<evidence type="ECO:0000259" key="11">
    <source>
        <dbReference type="Pfam" id="PF00291"/>
    </source>
</evidence>
<dbReference type="EMBL" id="FPKR01000002">
    <property type="protein sequence ID" value="SFZ72439.1"/>
    <property type="molecule type" value="Genomic_DNA"/>
</dbReference>
<dbReference type="GO" id="GO:0008721">
    <property type="term" value="F:D-serine ammonia-lyase activity"/>
    <property type="evidence" value="ECO:0007669"/>
    <property type="project" value="TreeGrafter"/>
</dbReference>
<dbReference type="InterPro" id="IPR027278">
    <property type="entry name" value="ACCD_DCysDesulf"/>
</dbReference>
<proteinExistence type="inferred from homology"/>
<dbReference type="PANTHER" id="PTHR43050:SF1">
    <property type="entry name" value="SERINE RACEMASE"/>
    <property type="match status" value="1"/>
</dbReference>
<comment type="similarity">
    <text evidence="5">Belongs to the ACC deaminase/D-cysteine desulfhydrase family.</text>
</comment>
<dbReference type="SUPFAM" id="SSF53686">
    <property type="entry name" value="Tryptophan synthase beta subunit-like PLP-dependent enzymes"/>
    <property type="match status" value="1"/>
</dbReference>
<dbReference type="InterPro" id="IPR001926">
    <property type="entry name" value="TrpB-like_PALP"/>
</dbReference>
<dbReference type="GO" id="GO:0016846">
    <property type="term" value="F:carbon-sulfur lyase activity"/>
    <property type="evidence" value="ECO:0007669"/>
    <property type="project" value="UniProtKB-ARBA"/>
</dbReference>
<dbReference type="GO" id="GO:0030170">
    <property type="term" value="F:pyridoxal phosphate binding"/>
    <property type="evidence" value="ECO:0007669"/>
    <property type="project" value="InterPro"/>
</dbReference>
<dbReference type="GO" id="GO:0000287">
    <property type="term" value="F:magnesium ion binding"/>
    <property type="evidence" value="ECO:0007669"/>
    <property type="project" value="TreeGrafter"/>
</dbReference>
<keyword evidence="9" id="KW-0456">Lyase</keyword>
<keyword evidence="7" id="KW-0460">Magnesium</keyword>
<evidence type="ECO:0000256" key="5">
    <source>
        <dbReference type="ARBA" id="ARBA00008639"/>
    </source>
</evidence>
<evidence type="ECO:0000256" key="7">
    <source>
        <dbReference type="ARBA" id="ARBA00022842"/>
    </source>
</evidence>
<evidence type="ECO:0000256" key="8">
    <source>
        <dbReference type="ARBA" id="ARBA00022898"/>
    </source>
</evidence>
<feature type="modified residue" description="N6-(pyridoxal phosphate)lysine" evidence="10">
    <location>
        <position position="60"/>
    </location>
</feature>
<dbReference type="Gene3D" id="3.40.50.1100">
    <property type="match status" value="2"/>
</dbReference>
<dbReference type="PIRSF" id="PIRSF006278">
    <property type="entry name" value="ACCD_DCysDesulf"/>
    <property type="match status" value="1"/>
</dbReference>
<evidence type="ECO:0000256" key="1">
    <source>
        <dbReference type="ARBA" id="ARBA00001913"/>
    </source>
</evidence>
<dbReference type="InterPro" id="IPR000634">
    <property type="entry name" value="Ser/Thr_deHydtase_PyrdxlP-BS"/>
</dbReference>
<dbReference type="GO" id="GO:0006520">
    <property type="term" value="P:amino acid metabolic process"/>
    <property type="evidence" value="ECO:0007669"/>
    <property type="project" value="InterPro"/>
</dbReference>
<dbReference type="Pfam" id="PF00291">
    <property type="entry name" value="PALP"/>
    <property type="match status" value="1"/>
</dbReference>
<keyword evidence="8 10" id="KW-0663">Pyridoxal phosphate</keyword>
<protein>
    <submittedName>
        <fullName evidence="12">Threonine dehydratase</fullName>
    </submittedName>
</protein>
<comment type="cofactor">
    <cofactor evidence="4">
        <name>Mg(2+)</name>
        <dbReference type="ChEBI" id="CHEBI:18420"/>
    </cofactor>
</comment>
<evidence type="ECO:0000256" key="2">
    <source>
        <dbReference type="ARBA" id="ARBA00001933"/>
    </source>
</evidence>
<comment type="cofactor">
    <cofactor evidence="3">
        <name>Mn(2+)</name>
        <dbReference type="ChEBI" id="CHEBI:29035"/>
    </cofactor>
</comment>
<evidence type="ECO:0000256" key="9">
    <source>
        <dbReference type="ARBA" id="ARBA00023239"/>
    </source>
</evidence>
<accession>A0A1K2H8S2</accession>
<dbReference type="FunFam" id="3.40.50.1100:FF:000005">
    <property type="entry name" value="Threonine dehydratase catabolic"/>
    <property type="match status" value="1"/>
</dbReference>
<organism evidence="12 13">
    <name type="scientific">Chitinimonas taiwanensis DSM 18899</name>
    <dbReference type="NCBI Taxonomy" id="1121279"/>
    <lineage>
        <taxon>Bacteria</taxon>
        <taxon>Pseudomonadati</taxon>
        <taxon>Pseudomonadota</taxon>
        <taxon>Betaproteobacteria</taxon>
        <taxon>Neisseriales</taxon>
        <taxon>Chitinibacteraceae</taxon>
        <taxon>Chitinimonas</taxon>
    </lineage>
</organism>
<evidence type="ECO:0000256" key="3">
    <source>
        <dbReference type="ARBA" id="ARBA00001936"/>
    </source>
</evidence>
<dbReference type="NCBIfam" id="NF005454">
    <property type="entry name" value="PRK07048.1"/>
    <property type="match status" value="1"/>
</dbReference>
<comment type="similarity">
    <text evidence="6">Belongs to the serine/threonine dehydratase family.</text>
</comment>
<evidence type="ECO:0000256" key="6">
    <source>
        <dbReference type="ARBA" id="ARBA00010869"/>
    </source>
</evidence>
<dbReference type="PROSITE" id="PS00165">
    <property type="entry name" value="DEHYDRATASE_SER_THR"/>
    <property type="match status" value="1"/>
</dbReference>
<dbReference type="PANTHER" id="PTHR43050">
    <property type="entry name" value="SERINE / THREONINE RACEMASE FAMILY MEMBER"/>
    <property type="match status" value="1"/>
</dbReference>
<dbReference type="STRING" id="1121279.SAMN02745887_00629"/>
<dbReference type="Proteomes" id="UP000186513">
    <property type="component" value="Unassembled WGS sequence"/>
</dbReference>
<dbReference type="CDD" id="cd01562">
    <property type="entry name" value="Thr-dehyd"/>
    <property type="match status" value="1"/>
</dbReference>
<name>A0A1K2H8S2_9NEIS</name>
<comment type="cofactor">
    <cofactor evidence="2">
        <name>pyridoxal 5'-phosphate</name>
        <dbReference type="ChEBI" id="CHEBI:597326"/>
    </cofactor>
</comment>
<evidence type="ECO:0000256" key="10">
    <source>
        <dbReference type="PIRSR" id="PIRSR006278-2"/>
    </source>
</evidence>